<dbReference type="InterPro" id="IPR011854">
    <property type="entry name" value="HypE"/>
</dbReference>
<accession>A0ABV1W946</accession>
<dbReference type="InterPro" id="IPR010918">
    <property type="entry name" value="PurM-like_C_dom"/>
</dbReference>
<evidence type="ECO:0000256" key="1">
    <source>
        <dbReference type="ARBA" id="ARBA00006243"/>
    </source>
</evidence>
<dbReference type="SUPFAM" id="SSF56042">
    <property type="entry name" value="PurM C-terminal domain-like"/>
    <property type="match status" value="1"/>
</dbReference>
<dbReference type="PIRSF" id="PIRSF005644">
    <property type="entry name" value="Hdrgns_mtr_HypE"/>
    <property type="match status" value="1"/>
</dbReference>
<dbReference type="PANTHER" id="PTHR30303">
    <property type="entry name" value="HYDROGENASE ISOENZYMES FORMATION PROTEIN HYPE"/>
    <property type="match status" value="1"/>
</dbReference>
<dbReference type="Pfam" id="PF00586">
    <property type="entry name" value="AIRS"/>
    <property type="match status" value="1"/>
</dbReference>
<comment type="similarity">
    <text evidence="1">Belongs to the HypE family.</text>
</comment>
<dbReference type="RefSeq" id="WP_244217168.1">
    <property type="nucleotide sequence ID" value="NZ_MUBM01000096.1"/>
</dbReference>
<feature type="region of interest" description="Disordered" evidence="2">
    <location>
        <begin position="294"/>
        <end position="316"/>
    </location>
</feature>
<proteinExistence type="inferred from homology"/>
<dbReference type="Pfam" id="PF02769">
    <property type="entry name" value="AIRS_C"/>
    <property type="match status" value="1"/>
</dbReference>
<reference evidence="5 6" key="1">
    <citation type="submission" date="2024-06" db="EMBL/GenBank/DDBJ databases">
        <title>The Natural Products Discovery Center: Release of the First 8490 Sequenced Strains for Exploring Actinobacteria Biosynthetic Diversity.</title>
        <authorList>
            <person name="Kalkreuter E."/>
            <person name="Kautsar S.A."/>
            <person name="Yang D."/>
            <person name="Bader C.D."/>
            <person name="Teijaro C.N."/>
            <person name="Fluegel L."/>
            <person name="Davis C.M."/>
            <person name="Simpson J.R."/>
            <person name="Lauterbach L."/>
            <person name="Steele A.D."/>
            <person name="Gui C."/>
            <person name="Meng S."/>
            <person name="Li G."/>
            <person name="Viehrig K."/>
            <person name="Ye F."/>
            <person name="Su P."/>
            <person name="Kiefer A.F."/>
            <person name="Nichols A."/>
            <person name="Cepeda A.J."/>
            <person name="Yan W."/>
            <person name="Fan B."/>
            <person name="Jiang Y."/>
            <person name="Adhikari A."/>
            <person name="Zheng C.-J."/>
            <person name="Schuster L."/>
            <person name="Cowan T.M."/>
            <person name="Smanski M.J."/>
            <person name="Chevrette M.G."/>
            <person name="De Carvalho L.P.S."/>
            <person name="Shen B."/>
        </authorList>
    </citation>
    <scope>NUCLEOTIDE SEQUENCE [LARGE SCALE GENOMIC DNA]</scope>
    <source>
        <strain evidence="5 6">NPDC000634</strain>
    </source>
</reference>
<evidence type="ECO:0000313" key="6">
    <source>
        <dbReference type="Proteomes" id="UP001458415"/>
    </source>
</evidence>
<feature type="domain" description="PurM-like N-terminal" evidence="3">
    <location>
        <begin position="45"/>
        <end position="132"/>
    </location>
</feature>
<dbReference type="PANTHER" id="PTHR30303:SF4">
    <property type="entry name" value="HYDROGENASE EXPRESSION_FORMATION PROTEIN HYPE"/>
    <property type="match status" value="1"/>
</dbReference>
<dbReference type="Proteomes" id="UP001458415">
    <property type="component" value="Unassembled WGS sequence"/>
</dbReference>
<dbReference type="InterPro" id="IPR016188">
    <property type="entry name" value="PurM-like_N"/>
</dbReference>
<dbReference type="SUPFAM" id="SSF55326">
    <property type="entry name" value="PurM N-terminal domain-like"/>
    <property type="match status" value="1"/>
</dbReference>
<keyword evidence="6" id="KW-1185">Reference proteome</keyword>
<evidence type="ECO:0000259" key="4">
    <source>
        <dbReference type="Pfam" id="PF02769"/>
    </source>
</evidence>
<feature type="domain" description="PurM-like C-terminal" evidence="4">
    <location>
        <begin position="145"/>
        <end position="294"/>
    </location>
</feature>
<gene>
    <name evidence="5" type="primary">hypE</name>
    <name evidence="5" type="ORF">ABT317_28090</name>
</gene>
<organism evidence="5 6">
    <name type="scientific">Streptomyces carpinensis</name>
    <dbReference type="NCBI Taxonomy" id="66369"/>
    <lineage>
        <taxon>Bacteria</taxon>
        <taxon>Bacillati</taxon>
        <taxon>Actinomycetota</taxon>
        <taxon>Actinomycetes</taxon>
        <taxon>Kitasatosporales</taxon>
        <taxon>Streptomycetaceae</taxon>
        <taxon>Streptomyces</taxon>
    </lineage>
</organism>
<dbReference type="Gene3D" id="3.30.1330.10">
    <property type="entry name" value="PurM-like, N-terminal domain"/>
    <property type="match status" value="1"/>
</dbReference>
<evidence type="ECO:0000256" key="2">
    <source>
        <dbReference type="SAM" id="MobiDB-lite"/>
    </source>
</evidence>
<evidence type="ECO:0000313" key="5">
    <source>
        <dbReference type="EMBL" id="MER6980725.1"/>
    </source>
</evidence>
<protein>
    <submittedName>
        <fullName evidence="5">Hydrogenase expression/formation protein HypE</fullName>
    </submittedName>
</protein>
<dbReference type="NCBIfam" id="TIGR02124">
    <property type="entry name" value="hypE"/>
    <property type="match status" value="1"/>
</dbReference>
<comment type="caution">
    <text evidence="5">The sequence shown here is derived from an EMBL/GenBank/DDBJ whole genome shotgun (WGS) entry which is preliminary data.</text>
</comment>
<sequence>MGPEGDGWETAQVGLGMPVGELVAGLLCSVPEPVVRTGAYVLDPPFFGEGDVGRVAVCGVVNELAASGAEPRRLTLGIVLEAGLPMPLVRRLTDSVRHAADEAAVEIAAVDTRVVRAGEADRVFVTATALGVRHPGPPMDPRNIRPSDRLLVTGPLGSHAAHLLSLRHELGYEHLVPSDCAPLSGLLAQVLPHVRHARAVTEGGLARVLRSCAAGRGLTLRVDEVALPVQYEARIALGALGIDPLEAACAGCLCLFVPEERAAMVLSALHAHPYGRQAAVVGEVTADRTGEVQLRGADGEARPLGPPDAHAPVRLH</sequence>
<name>A0ABV1W946_9ACTN</name>
<evidence type="ECO:0000259" key="3">
    <source>
        <dbReference type="Pfam" id="PF00586"/>
    </source>
</evidence>
<dbReference type="Gene3D" id="3.90.650.10">
    <property type="entry name" value="PurM-like C-terminal domain"/>
    <property type="match status" value="1"/>
</dbReference>
<dbReference type="EMBL" id="JBEPCU010000610">
    <property type="protein sequence ID" value="MER6980725.1"/>
    <property type="molecule type" value="Genomic_DNA"/>
</dbReference>
<dbReference type="InterPro" id="IPR036921">
    <property type="entry name" value="PurM-like_N_sf"/>
</dbReference>
<dbReference type="InterPro" id="IPR036676">
    <property type="entry name" value="PurM-like_C_sf"/>
</dbReference>